<dbReference type="OrthoDB" id="3912356at2759"/>
<dbReference type="GeneID" id="54475311"/>
<accession>A0A6A6PLB8</accession>
<dbReference type="RefSeq" id="XP_033587024.1">
    <property type="nucleotide sequence ID" value="XM_033734309.1"/>
</dbReference>
<keyword evidence="2" id="KW-1185">Reference proteome</keyword>
<dbReference type="Proteomes" id="UP000799767">
    <property type="component" value="Unassembled WGS sequence"/>
</dbReference>
<evidence type="ECO:0000313" key="1">
    <source>
        <dbReference type="EMBL" id="KAF2480454.1"/>
    </source>
</evidence>
<protein>
    <recommendedName>
        <fullName evidence="3">F-box domain-containing protein</fullName>
    </recommendedName>
</protein>
<organism evidence="1 2">
    <name type="scientific">Neohortaea acidophila</name>
    <dbReference type="NCBI Taxonomy" id="245834"/>
    <lineage>
        <taxon>Eukaryota</taxon>
        <taxon>Fungi</taxon>
        <taxon>Dikarya</taxon>
        <taxon>Ascomycota</taxon>
        <taxon>Pezizomycotina</taxon>
        <taxon>Dothideomycetes</taxon>
        <taxon>Dothideomycetidae</taxon>
        <taxon>Mycosphaerellales</taxon>
        <taxon>Teratosphaeriaceae</taxon>
        <taxon>Neohortaea</taxon>
    </lineage>
</organism>
<evidence type="ECO:0008006" key="3">
    <source>
        <dbReference type="Google" id="ProtNLM"/>
    </source>
</evidence>
<proteinExistence type="predicted"/>
<evidence type="ECO:0000313" key="2">
    <source>
        <dbReference type="Proteomes" id="UP000799767"/>
    </source>
</evidence>
<sequence length="521" mass="59686">MDLRQPNLNSWPAKLVMRAGKTFRSQKPIDEIVVKEKEKKSDQKKAVLRKKRLDKIGYVPRPGEPGHQKTNEMGEYDYGPWPITQEASFVKNKDHTDMMHRLAHNGSFDSLVDQVMDSDRLKDPYFDSTQSPRQREEFNAQAAENVRQMAALPAGLWLLIASYLELADVASLTISTSVLYHKLGPDYLHALNEPENRHQKIEFLNHLEPDMPHHLLCFPCRIYHVRSNPGKESLKIDYVANPLYRCPSVRDTVLPRMRITHGRELPYSYVQLALRSHKHSPHHGIKPEALGRRWKCKDSDWSHRTQYIVVDGHLLMRVVSQCIAPPAPAQTETSLRHMLYDREEYIPFFSVCSHWRDGDLLPMCKCALSHVPAPPRSYYQQLKEAPKLSRSAANPNFIVQGCDDCRPARRCPECPSEYLIETVMMEDTKDPIVRFKHALRVTRWSDLGDGKSPYTSPEWAAIKGLTAANSGVEAYDSFSHIGRRAVAGIFESKVCGHIPGQRMVSMNPKNEKYGEEGHGWY</sequence>
<reference evidence="1" key="1">
    <citation type="journal article" date="2020" name="Stud. Mycol.">
        <title>101 Dothideomycetes genomes: a test case for predicting lifestyles and emergence of pathogens.</title>
        <authorList>
            <person name="Haridas S."/>
            <person name="Albert R."/>
            <person name="Binder M."/>
            <person name="Bloem J."/>
            <person name="Labutti K."/>
            <person name="Salamov A."/>
            <person name="Andreopoulos B."/>
            <person name="Baker S."/>
            <person name="Barry K."/>
            <person name="Bills G."/>
            <person name="Bluhm B."/>
            <person name="Cannon C."/>
            <person name="Castanera R."/>
            <person name="Culley D."/>
            <person name="Daum C."/>
            <person name="Ezra D."/>
            <person name="Gonzalez J."/>
            <person name="Henrissat B."/>
            <person name="Kuo A."/>
            <person name="Liang C."/>
            <person name="Lipzen A."/>
            <person name="Lutzoni F."/>
            <person name="Magnuson J."/>
            <person name="Mondo S."/>
            <person name="Nolan M."/>
            <person name="Ohm R."/>
            <person name="Pangilinan J."/>
            <person name="Park H.-J."/>
            <person name="Ramirez L."/>
            <person name="Alfaro M."/>
            <person name="Sun H."/>
            <person name="Tritt A."/>
            <person name="Yoshinaga Y."/>
            <person name="Zwiers L.-H."/>
            <person name="Turgeon B."/>
            <person name="Goodwin S."/>
            <person name="Spatafora J."/>
            <person name="Crous P."/>
            <person name="Grigoriev I."/>
        </authorList>
    </citation>
    <scope>NUCLEOTIDE SEQUENCE</scope>
    <source>
        <strain evidence="1">CBS 113389</strain>
    </source>
</reference>
<gene>
    <name evidence="1" type="ORF">BDY17DRAFT_301805</name>
</gene>
<name>A0A6A6PLB8_9PEZI</name>
<dbReference type="EMBL" id="MU001639">
    <property type="protein sequence ID" value="KAF2480454.1"/>
    <property type="molecule type" value="Genomic_DNA"/>
</dbReference>
<dbReference type="AlphaFoldDB" id="A0A6A6PLB8"/>